<proteinExistence type="predicted"/>
<keyword evidence="2" id="KW-1185">Reference proteome</keyword>
<evidence type="ECO:0000313" key="1">
    <source>
        <dbReference type="EMBL" id="AZQ77268.1"/>
    </source>
</evidence>
<sequence length="131" mass="14782">MGLKYLKEVDDLLEEYPDVMGVAEVAIIKEIALRSHESDSPHHAGGRPRVSNQETLWPGEVYITRVQFGAHVGLGPTALSDKVSEIEKSGLRLRLREGKRGKATVYKYPGRDALAMFMATRPKRRRKRPIE</sequence>
<dbReference type="Proteomes" id="UP000280344">
    <property type="component" value="Chromosome"/>
</dbReference>
<accession>A0A3S9PY48</accession>
<dbReference type="KEGG" id="flh:EJ997_07910"/>
<protein>
    <submittedName>
        <fullName evidence="1">Uncharacterized protein</fullName>
    </submittedName>
</protein>
<dbReference type="RefSeq" id="WP_126704072.1">
    <property type="nucleotide sequence ID" value="NZ_CP034593.1"/>
</dbReference>
<reference evidence="1 2" key="1">
    <citation type="submission" date="2018-12" db="EMBL/GenBank/DDBJ databases">
        <title>Complete genome sequence of Flaviflexus sp. H23T48.</title>
        <authorList>
            <person name="Bae J.-W."/>
            <person name="Lee J.-Y."/>
        </authorList>
    </citation>
    <scope>NUCLEOTIDE SEQUENCE [LARGE SCALE GENOMIC DNA]</scope>
    <source>
        <strain evidence="1 2">H23T48</strain>
    </source>
</reference>
<gene>
    <name evidence="1" type="ORF">EJ997_07910</name>
</gene>
<evidence type="ECO:0000313" key="2">
    <source>
        <dbReference type="Proteomes" id="UP000280344"/>
    </source>
</evidence>
<dbReference type="AlphaFoldDB" id="A0A3S9PY48"/>
<organism evidence="1 2">
    <name type="scientific">Flaviflexus ciconiae</name>
    <dbReference type="NCBI Taxonomy" id="2496867"/>
    <lineage>
        <taxon>Bacteria</taxon>
        <taxon>Bacillati</taxon>
        <taxon>Actinomycetota</taxon>
        <taxon>Actinomycetes</taxon>
        <taxon>Actinomycetales</taxon>
        <taxon>Actinomycetaceae</taxon>
        <taxon>Flaviflexus</taxon>
    </lineage>
</organism>
<dbReference type="OrthoDB" id="9893065at2"/>
<dbReference type="EMBL" id="CP034593">
    <property type="protein sequence ID" value="AZQ77268.1"/>
    <property type="molecule type" value="Genomic_DNA"/>
</dbReference>
<name>A0A3S9PY48_9ACTO</name>